<dbReference type="GO" id="GO:0007200">
    <property type="term" value="P:phospholipase C-activating G protein-coupled receptor signaling pathway"/>
    <property type="evidence" value="ECO:0007669"/>
    <property type="project" value="TreeGrafter"/>
</dbReference>
<evidence type="ECO:0000256" key="14">
    <source>
        <dbReference type="ARBA" id="ARBA00047470"/>
    </source>
</evidence>
<keyword evidence="5" id="KW-0808">Transferase</keyword>
<evidence type="ECO:0000256" key="3">
    <source>
        <dbReference type="ARBA" id="ARBA00022527"/>
    </source>
</evidence>
<dbReference type="InterPro" id="IPR020454">
    <property type="entry name" value="DAG/PE-bd"/>
</dbReference>
<accession>A0A0K8V9Z8</accession>
<feature type="region of interest" description="Disordered" evidence="15">
    <location>
        <begin position="1"/>
        <end position="78"/>
    </location>
</feature>
<feature type="compositionally biased region" description="Basic and acidic residues" evidence="15">
    <location>
        <begin position="53"/>
        <end position="78"/>
    </location>
</feature>
<dbReference type="PANTHER" id="PTHR22968:SF26">
    <property type="entry name" value="SERINE_THREONINE-PROTEIN KINASE D3"/>
    <property type="match status" value="1"/>
</dbReference>
<evidence type="ECO:0000256" key="11">
    <source>
        <dbReference type="ARBA" id="ARBA00022833"/>
    </source>
</evidence>
<evidence type="ECO:0000256" key="2">
    <source>
        <dbReference type="ARBA" id="ARBA00012429"/>
    </source>
</evidence>
<keyword evidence="10" id="KW-0418">Kinase</keyword>
<keyword evidence="6" id="KW-0479">Metal-binding</keyword>
<dbReference type="GO" id="GO:0016020">
    <property type="term" value="C:membrane"/>
    <property type="evidence" value="ECO:0007669"/>
    <property type="project" value="UniProtKB-SubCell"/>
</dbReference>
<evidence type="ECO:0000256" key="8">
    <source>
        <dbReference type="ARBA" id="ARBA00022741"/>
    </source>
</evidence>
<name>A0A0K8V9Z8_BACLA</name>
<keyword evidence="8" id="KW-0547">Nucleotide-binding</keyword>
<dbReference type="PROSITE" id="PS00479">
    <property type="entry name" value="ZF_DAG_PE_1"/>
    <property type="match status" value="1"/>
</dbReference>
<dbReference type="PROSITE" id="PS50081">
    <property type="entry name" value="ZF_DAG_PE_2"/>
    <property type="match status" value="2"/>
</dbReference>
<evidence type="ECO:0000256" key="6">
    <source>
        <dbReference type="ARBA" id="ARBA00022723"/>
    </source>
</evidence>
<evidence type="ECO:0000256" key="12">
    <source>
        <dbReference type="ARBA" id="ARBA00022840"/>
    </source>
</evidence>
<comment type="catalytic activity">
    <reaction evidence="13">
        <text>L-threonyl-[protein] + ATP = O-phospho-L-threonyl-[protein] + ADP + H(+)</text>
        <dbReference type="Rhea" id="RHEA:46608"/>
        <dbReference type="Rhea" id="RHEA-COMP:11060"/>
        <dbReference type="Rhea" id="RHEA-COMP:11605"/>
        <dbReference type="ChEBI" id="CHEBI:15378"/>
        <dbReference type="ChEBI" id="CHEBI:30013"/>
        <dbReference type="ChEBI" id="CHEBI:30616"/>
        <dbReference type="ChEBI" id="CHEBI:61977"/>
        <dbReference type="ChEBI" id="CHEBI:456216"/>
        <dbReference type="EC" id="2.7.11.13"/>
    </reaction>
</comment>
<comment type="similarity">
    <text evidence="1">Belongs to the protein kinase superfamily. AGC Ser/Thr protein kinase family. PKC subfamily.</text>
</comment>
<dbReference type="InterPro" id="IPR002219">
    <property type="entry name" value="PKC_DAG/PE"/>
</dbReference>
<comment type="catalytic activity">
    <reaction evidence="14">
        <text>L-seryl-[protein] + ATP = O-phospho-L-seryl-[protein] + ADP + H(+)</text>
        <dbReference type="Rhea" id="RHEA:17989"/>
        <dbReference type="Rhea" id="RHEA-COMP:9863"/>
        <dbReference type="Rhea" id="RHEA-COMP:11604"/>
        <dbReference type="ChEBI" id="CHEBI:15378"/>
        <dbReference type="ChEBI" id="CHEBI:29999"/>
        <dbReference type="ChEBI" id="CHEBI:30616"/>
        <dbReference type="ChEBI" id="CHEBI:83421"/>
        <dbReference type="ChEBI" id="CHEBI:456216"/>
        <dbReference type="EC" id="2.7.11.13"/>
    </reaction>
</comment>
<keyword evidence="11" id="KW-0862">Zinc</keyword>
<dbReference type="PANTHER" id="PTHR22968">
    <property type="entry name" value="PROTEIN KINASE C, MU"/>
    <property type="match status" value="1"/>
</dbReference>
<dbReference type="InterPro" id="IPR046349">
    <property type="entry name" value="C1-like_sf"/>
</dbReference>
<evidence type="ECO:0000259" key="16">
    <source>
        <dbReference type="PROSITE" id="PS50081"/>
    </source>
</evidence>
<evidence type="ECO:0000256" key="1">
    <source>
        <dbReference type="ARBA" id="ARBA00005490"/>
    </source>
</evidence>
<dbReference type="AlphaFoldDB" id="A0A0K8V9Z8"/>
<dbReference type="FunFam" id="3.30.60.20:FF:000003">
    <property type="entry name" value="Protein kinase C delta"/>
    <property type="match status" value="1"/>
</dbReference>
<evidence type="ECO:0000256" key="15">
    <source>
        <dbReference type="SAM" id="MobiDB-lite"/>
    </source>
</evidence>
<organism evidence="17">
    <name type="scientific">Bactrocera latifrons</name>
    <name type="common">Malaysian fruit fly</name>
    <name type="synonym">Chaetodacus latifrons</name>
    <dbReference type="NCBI Taxonomy" id="174628"/>
    <lineage>
        <taxon>Eukaryota</taxon>
        <taxon>Metazoa</taxon>
        <taxon>Ecdysozoa</taxon>
        <taxon>Arthropoda</taxon>
        <taxon>Hexapoda</taxon>
        <taxon>Insecta</taxon>
        <taxon>Pterygota</taxon>
        <taxon>Neoptera</taxon>
        <taxon>Endopterygota</taxon>
        <taxon>Diptera</taxon>
        <taxon>Brachycera</taxon>
        <taxon>Muscomorpha</taxon>
        <taxon>Tephritoidea</taxon>
        <taxon>Tephritidae</taxon>
        <taxon>Bactrocera</taxon>
        <taxon>Bactrocera</taxon>
    </lineage>
</organism>
<dbReference type="Pfam" id="PF00130">
    <property type="entry name" value="C1_1"/>
    <property type="match status" value="2"/>
</dbReference>
<evidence type="ECO:0000256" key="9">
    <source>
        <dbReference type="ARBA" id="ARBA00022771"/>
    </source>
</evidence>
<proteinExistence type="inferred from homology"/>
<dbReference type="CDD" id="cd20837">
    <property type="entry name" value="C1_nPKC_theta-like_rpt2"/>
    <property type="match status" value="1"/>
</dbReference>
<dbReference type="CDD" id="cd20834">
    <property type="entry name" value="C1_nPKC_theta-like_rpt1"/>
    <property type="match status" value="1"/>
</dbReference>
<dbReference type="GO" id="GO:0004697">
    <property type="term" value="F:diacylglycerol-dependent serine/threonine kinase activity"/>
    <property type="evidence" value="ECO:0007669"/>
    <property type="project" value="UniProtKB-EC"/>
</dbReference>
<protein>
    <recommendedName>
        <fullName evidence="2">protein kinase C</fullName>
        <ecNumber evidence="2">2.7.11.13</ecNumber>
    </recommendedName>
</protein>
<feature type="domain" description="Phorbol-ester/DAG-type" evidence="16">
    <location>
        <begin position="225"/>
        <end position="275"/>
    </location>
</feature>
<dbReference type="SUPFAM" id="SSF57889">
    <property type="entry name" value="Cysteine-rich domain"/>
    <property type="match status" value="2"/>
</dbReference>
<dbReference type="GO" id="GO:0008270">
    <property type="term" value="F:zinc ion binding"/>
    <property type="evidence" value="ECO:0007669"/>
    <property type="project" value="UniProtKB-KW"/>
</dbReference>
<dbReference type="FunFam" id="3.30.60.20:FF:000008">
    <property type="entry name" value="Protein kinase C theta"/>
    <property type="match status" value="1"/>
</dbReference>
<dbReference type="PRINTS" id="PR00008">
    <property type="entry name" value="DAGPEDOMAIN"/>
</dbReference>
<dbReference type="SMART" id="SM00109">
    <property type="entry name" value="C1"/>
    <property type="match status" value="2"/>
</dbReference>
<evidence type="ECO:0000256" key="5">
    <source>
        <dbReference type="ARBA" id="ARBA00022679"/>
    </source>
</evidence>
<keyword evidence="7" id="KW-0677">Repeat</keyword>
<dbReference type="OrthoDB" id="10047816at2759"/>
<feature type="compositionally biased region" description="Polar residues" evidence="15">
    <location>
        <begin position="14"/>
        <end position="25"/>
    </location>
</feature>
<keyword evidence="9" id="KW-0863">Zinc-finger</keyword>
<evidence type="ECO:0000256" key="13">
    <source>
        <dbReference type="ARBA" id="ARBA00047272"/>
    </source>
</evidence>
<evidence type="ECO:0000256" key="4">
    <source>
        <dbReference type="ARBA" id="ARBA00022553"/>
    </source>
</evidence>
<keyword evidence="12" id="KW-0067">ATP-binding</keyword>
<dbReference type="EMBL" id="GDHF01016646">
    <property type="protein sequence ID" value="JAI35668.1"/>
    <property type="molecule type" value="Transcribed_RNA"/>
</dbReference>
<reference evidence="17" key="1">
    <citation type="submission" date="2015-06" db="EMBL/GenBank/DDBJ databases">
        <authorList>
            <person name="Hoefler B.C."/>
            <person name="Straight P.D."/>
        </authorList>
    </citation>
    <scope>NUCLEOTIDE SEQUENCE</scope>
</reference>
<evidence type="ECO:0000256" key="7">
    <source>
        <dbReference type="ARBA" id="ARBA00022737"/>
    </source>
</evidence>
<dbReference type="GO" id="GO:0035556">
    <property type="term" value="P:intracellular signal transduction"/>
    <property type="evidence" value="ECO:0007669"/>
    <property type="project" value="TreeGrafter"/>
</dbReference>
<feature type="domain" description="Phorbol-ester/DAG-type" evidence="16">
    <location>
        <begin position="153"/>
        <end position="203"/>
    </location>
</feature>
<evidence type="ECO:0000313" key="17">
    <source>
        <dbReference type="EMBL" id="JAI35668.1"/>
    </source>
</evidence>
<sequence>MMFTRAQVRKPKSSGHNSNQKMQSRSSHKHHNLQQQQHEWDTHYKQSPPRNGRVHDWERNRGWDKDRDRDRDRDRERERDWEYYSDRSNFSTHKSHSYELPRQHSKEKAYTPFYEHEMDHSAVGDCKDRRTRPRSITNRRGAIKQLKTHDYNGHRFVAKFFRQPTFCAFCNLFVWGFGKKGYQCITCQTAVHKKCHEKLLSKCSGSVFNSASTILLRERFKIDMPHRFKPYTFMSPTFCDHCGSLMAGFFIQGLKCEECDVNCHKKCEHLMANLCGVNQKLIVEALACVKRGNRYPKRISCKEYFI</sequence>
<dbReference type="GO" id="GO:0005829">
    <property type="term" value="C:cytosol"/>
    <property type="evidence" value="ECO:0007669"/>
    <property type="project" value="TreeGrafter"/>
</dbReference>
<dbReference type="EC" id="2.7.11.13" evidence="2"/>
<gene>
    <name evidence="17" type="primary">Pkcdelta_3</name>
    <name evidence="17" type="ORF">c0_g2_i3</name>
</gene>
<evidence type="ECO:0000256" key="10">
    <source>
        <dbReference type="ARBA" id="ARBA00022777"/>
    </source>
</evidence>
<dbReference type="GO" id="GO:0005524">
    <property type="term" value="F:ATP binding"/>
    <property type="evidence" value="ECO:0007669"/>
    <property type="project" value="UniProtKB-KW"/>
</dbReference>
<dbReference type="Gene3D" id="3.30.60.20">
    <property type="match status" value="2"/>
</dbReference>
<keyword evidence="3" id="KW-0723">Serine/threonine-protein kinase</keyword>
<keyword evidence="4" id="KW-0597">Phosphoprotein</keyword>